<dbReference type="Pfam" id="PF20146">
    <property type="entry name" value="NRF"/>
    <property type="match status" value="1"/>
</dbReference>
<dbReference type="OMA" id="VFGHEYM"/>
<gene>
    <name evidence="4" type="primary">CSON006111</name>
</gene>
<keyword evidence="1" id="KW-1133">Transmembrane helix</keyword>
<sequence>MMIRKSIILILISNFCHGITWNGYDPREIFKNNENTFKSLENDLKSSQISKQCLIDFKSIASGLQAEKDWSERILNSWGHLPQGFYSGKKIDYGYFDQCIRTFPNTYEAKIQFNPQYCLLPLKSLKNQTIDFQIGICVPDSCTTNQVQIIMNRLLNEIGYESTGKMDPCIDTAPERFGMLEKVTIATVIGLLIVILISTVYDMIQKYRNAKRNPLIMSFSLQRNISYLLEPKQDPNMIECIDGIRVFTDGWIIIFHLYFFLRNYMRSVHNPQELDVWKNSIWNVLTLQSHLAVDTCFLIGGLCLSYNFMKARERRDRFNLFKFYLHRYIRLTPAYAATMMLLIFVYNVKPGPVFEPNSYMGLDSCRKYWWAALIYSQIYTNCDEPCMPVTWYLNVDMHLHIISPILLFALWKFGYKCMPVIVSLVLYSIYQVYQIAMHYEINIATMFELTSLVAMKIYCPTHVRYGTWLIGITLGYVLYKKKETPSTMSNFKNIYIWINVTVLLIFTVTAVHIWREYQTDVLISAYAAAPHRVTWTLCMAWVIYSCIRGRGGPINWFFSLPYWKPIAKLNYCNYLIHQPFIVLIARLLKVQLNFDGWVFLVMALGVYFFSLIVSIPWTLMFEIPFLNLEKAIWGIIEEKKKLKANVAKKDQ</sequence>
<feature type="domain" description="Nose resistant-to-fluoxetine protein N-terminal" evidence="3">
    <location>
        <begin position="50"/>
        <end position="163"/>
    </location>
</feature>
<keyword evidence="1" id="KW-0472">Membrane</keyword>
<feature type="transmembrane region" description="Helical" evidence="1">
    <location>
        <begin position="281"/>
        <end position="308"/>
    </location>
</feature>
<dbReference type="InterPro" id="IPR006621">
    <property type="entry name" value="Nose-resist-to-fluoxetine_N"/>
</dbReference>
<feature type="transmembrane region" description="Helical" evidence="1">
    <location>
        <begin position="597"/>
        <end position="620"/>
    </location>
</feature>
<evidence type="ECO:0000256" key="1">
    <source>
        <dbReference type="SAM" id="Phobius"/>
    </source>
</evidence>
<evidence type="ECO:0000259" key="3">
    <source>
        <dbReference type="SMART" id="SM00703"/>
    </source>
</evidence>
<proteinExistence type="predicted"/>
<name>A0A336LYM1_CULSO</name>
<keyword evidence="1" id="KW-0812">Transmembrane</keyword>
<feature type="transmembrane region" description="Helical" evidence="1">
    <location>
        <begin position="494"/>
        <end position="514"/>
    </location>
</feature>
<feature type="transmembrane region" description="Helical" evidence="1">
    <location>
        <begin position="463"/>
        <end position="479"/>
    </location>
</feature>
<dbReference type="PANTHER" id="PTHR11161">
    <property type="entry name" value="O-ACYLTRANSFERASE"/>
    <property type="match status" value="1"/>
</dbReference>
<dbReference type="SMART" id="SM00703">
    <property type="entry name" value="NRF"/>
    <property type="match status" value="1"/>
</dbReference>
<feature type="transmembrane region" description="Helical" evidence="1">
    <location>
        <begin position="183"/>
        <end position="204"/>
    </location>
</feature>
<feature type="transmembrane region" description="Helical" evidence="1">
    <location>
        <begin position="243"/>
        <end position="261"/>
    </location>
</feature>
<evidence type="ECO:0000256" key="2">
    <source>
        <dbReference type="SAM" id="SignalP"/>
    </source>
</evidence>
<keyword evidence="2" id="KW-0732">Signal</keyword>
<dbReference type="InterPro" id="IPR052728">
    <property type="entry name" value="O2_lipid_transport_reg"/>
</dbReference>
<accession>A0A336LYM1</accession>
<dbReference type="PANTHER" id="PTHR11161:SF0">
    <property type="entry name" value="O-ACYLTRANSFERASE LIKE PROTEIN"/>
    <property type="match status" value="1"/>
</dbReference>
<feature type="chain" id="PRO_5016273005" evidence="2">
    <location>
        <begin position="19"/>
        <end position="651"/>
    </location>
</feature>
<feature type="signal peptide" evidence="2">
    <location>
        <begin position="1"/>
        <end position="18"/>
    </location>
</feature>
<dbReference type="Pfam" id="PF01757">
    <property type="entry name" value="Acyl_transf_3"/>
    <property type="match status" value="1"/>
</dbReference>
<evidence type="ECO:0000313" key="4">
    <source>
        <dbReference type="EMBL" id="SSX22111.1"/>
    </source>
</evidence>
<dbReference type="AlphaFoldDB" id="A0A336LYM1"/>
<protein>
    <submittedName>
        <fullName evidence="4">CSON006111 protein</fullName>
    </submittedName>
</protein>
<organism evidence="4">
    <name type="scientific">Culicoides sonorensis</name>
    <name type="common">Biting midge</name>
    <dbReference type="NCBI Taxonomy" id="179676"/>
    <lineage>
        <taxon>Eukaryota</taxon>
        <taxon>Metazoa</taxon>
        <taxon>Ecdysozoa</taxon>
        <taxon>Arthropoda</taxon>
        <taxon>Hexapoda</taxon>
        <taxon>Insecta</taxon>
        <taxon>Pterygota</taxon>
        <taxon>Neoptera</taxon>
        <taxon>Endopterygota</taxon>
        <taxon>Diptera</taxon>
        <taxon>Nematocera</taxon>
        <taxon>Chironomoidea</taxon>
        <taxon>Ceratopogonidae</taxon>
        <taxon>Ceratopogoninae</taxon>
        <taxon>Culicoides</taxon>
        <taxon>Monoculicoides</taxon>
    </lineage>
</organism>
<dbReference type="VEuPathDB" id="VectorBase:CSON006111"/>
<dbReference type="GO" id="GO:0016747">
    <property type="term" value="F:acyltransferase activity, transferring groups other than amino-acyl groups"/>
    <property type="evidence" value="ECO:0007669"/>
    <property type="project" value="InterPro"/>
</dbReference>
<dbReference type="InterPro" id="IPR002656">
    <property type="entry name" value="Acyl_transf_3_dom"/>
</dbReference>
<reference evidence="4" key="1">
    <citation type="submission" date="2018-07" db="EMBL/GenBank/DDBJ databases">
        <authorList>
            <person name="Quirk P.G."/>
            <person name="Krulwich T.A."/>
        </authorList>
    </citation>
    <scope>NUCLEOTIDE SEQUENCE</scope>
</reference>
<feature type="transmembrane region" description="Helical" evidence="1">
    <location>
        <begin position="328"/>
        <end position="348"/>
    </location>
</feature>
<dbReference type="EMBL" id="UFQT01000231">
    <property type="protein sequence ID" value="SSX22111.1"/>
    <property type="molecule type" value="Genomic_DNA"/>
</dbReference>